<dbReference type="PANTHER" id="PTHR44858">
    <property type="entry name" value="TETRATRICOPEPTIDE REPEAT PROTEIN 6"/>
    <property type="match status" value="1"/>
</dbReference>
<dbReference type="InterPro" id="IPR050498">
    <property type="entry name" value="Ycf3"/>
</dbReference>
<dbReference type="EMBL" id="JADKYY010000009">
    <property type="protein sequence ID" value="MBF5027699.1"/>
    <property type="molecule type" value="Genomic_DNA"/>
</dbReference>
<evidence type="ECO:0000313" key="5">
    <source>
        <dbReference type="EMBL" id="MBF5027699.1"/>
    </source>
</evidence>
<accession>A0A931EC52</accession>
<keyword evidence="2 3" id="KW-0802">TPR repeat</keyword>
<dbReference type="AlphaFoldDB" id="A0A931EC52"/>
<dbReference type="SUPFAM" id="SSF81901">
    <property type="entry name" value="HCP-like"/>
    <property type="match status" value="1"/>
</dbReference>
<dbReference type="PANTHER" id="PTHR44858:SF1">
    <property type="entry name" value="UDP-N-ACETYLGLUCOSAMINE--PEPTIDE N-ACETYLGLUCOSAMINYLTRANSFERASE SPINDLY-RELATED"/>
    <property type="match status" value="1"/>
</dbReference>
<proteinExistence type="predicted"/>
<protein>
    <recommendedName>
        <fullName evidence="7">Tetratricopeptide repeat protein</fullName>
    </recommendedName>
</protein>
<evidence type="ECO:0008006" key="7">
    <source>
        <dbReference type="Google" id="ProtNLM"/>
    </source>
</evidence>
<dbReference type="Proteomes" id="UP000694480">
    <property type="component" value="Unassembled WGS sequence"/>
</dbReference>
<organism evidence="5 6">
    <name type="scientific">Planobacterium oryzisoli</name>
    <dbReference type="NCBI Taxonomy" id="2771435"/>
    <lineage>
        <taxon>Bacteria</taxon>
        <taxon>Pseudomonadati</taxon>
        <taxon>Bacteroidota</taxon>
        <taxon>Flavobacteriia</taxon>
        <taxon>Flavobacteriales</taxon>
        <taxon>Weeksellaceae</taxon>
        <taxon>Chryseobacterium group</taxon>
        <taxon>Chryseobacterium</taxon>
    </lineage>
</organism>
<dbReference type="PROSITE" id="PS50005">
    <property type="entry name" value="TPR"/>
    <property type="match status" value="2"/>
</dbReference>
<dbReference type="GO" id="GO:0046813">
    <property type="term" value="P:receptor-mediated virion attachment to host cell"/>
    <property type="evidence" value="ECO:0007669"/>
    <property type="project" value="TreeGrafter"/>
</dbReference>
<evidence type="ECO:0000256" key="3">
    <source>
        <dbReference type="PROSITE-ProRule" id="PRU00339"/>
    </source>
</evidence>
<dbReference type="InterPro" id="IPR011990">
    <property type="entry name" value="TPR-like_helical_dom_sf"/>
</dbReference>
<feature type="repeat" description="TPR" evidence="3">
    <location>
        <begin position="203"/>
        <end position="236"/>
    </location>
</feature>
<evidence type="ECO:0000256" key="2">
    <source>
        <dbReference type="ARBA" id="ARBA00022803"/>
    </source>
</evidence>
<feature type="repeat" description="TPR" evidence="3">
    <location>
        <begin position="431"/>
        <end position="464"/>
    </location>
</feature>
<dbReference type="InterPro" id="IPR019734">
    <property type="entry name" value="TPR_rpt"/>
</dbReference>
<comment type="caution">
    <text evidence="5">The sequence shown here is derived from an EMBL/GenBank/DDBJ whole genome shotgun (WGS) entry which is preliminary data.</text>
</comment>
<gene>
    <name evidence="5" type="ORF">IC612_07800</name>
</gene>
<dbReference type="SMART" id="SM00028">
    <property type="entry name" value="TPR"/>
    <property type="match status" value="7"/>
</dbReference>
<feature type="chain" id="PRO_5037274532" description="Tetratricopeptide repeat protein" evidence="4">
    <location>
        <begin position="27"/>
        <end position="556"/>
    </location>
</feature>
<reference evidence="5" key="1">
    <citation type="submission" date="2020-11" db="EMBL/GenBank/DDBJ databases">
        <title>Genome seq and assembly of Planobacterium sp.</title>
        <authorList>
            <person name="Chhetri G."/>
        </authorList>
    </citation>
    <scope>NUCLEOTIDE SEQUENCE</scope>
    <source>
        <strain evidence="5">GCR5</strain>
    </source>
</reference>
<dbReference type="SUPFAM" id="SSF48452">
    <property type="entry name" value="TPR-like"/>
    <property type="match status" value="1"/>
</dbReference>
<keyword evidence="6" id="KW-1185">Reference proteome</keyword>
<sequence length="556" mass="61843">MKNMITYSKKMALGTGVFLFSNFMFGQTVQEGIANLDSHKYAKAKQIFTEMIAKAPTEADNYFYLGNSYLSQFDPSFELAEENFKKGLAIDSKNYLNKIGLASIKLAQGNKAAVAEIQKIVSDSRERDAEVLYRAAEALTMFEKHNAPDVAIGYLEKAIDRSKKGGVPAHYYYTLGDAYRLKKDPGSAMSAYDNASAVAKNKASVFTRMATLWMAANQWKQAQDNINKAIAIDPTYAPAYKAMATYNYTFQDSAKMTQNLIDYTKYADEDPYTMLEIAKLHFTNDDFANAKTVLNKVFDKVEDPIKYKLKAYLDYHADHNYASAEQNLTKFFTEVKDKTRIQPADQGLQGLLIAAKAKDEQDASKKAQMMAEAQNKIAIAKNAQDKTLNWDTELIKVQGGGGASLAAADSGPSSPAIVALKKKVAANPQDAEAIVQLGAAYQEVQNWDGAILTWDKMIALSPTWAYSYYAKGASYQQMGNHEMAELAYEQFINIVSKQTPEEQLTNKETLSYAYYLVAYYNQEKNLQKAKDYAAKAVELNPSYADAIALNNQLASK</sequence>
<dbReference type="Gene3D" id="1.25.40.10">
    <property type="entry name" value="Tetratricopeptide repeat domain"/>
    <property type="match status" value="3"/>
</dbReference>
<evidence type="ECO:0000313" key="6">
    <source>
        <dbReference type="Proteomes" id="UP000694480"/>
    </source>
</evidence>
<feature type="signal peptide" evidence="4">
    <location>
        <begin position="1"/>
        <end position="26"/>
    </location>
</feature>
<evidence type="ECO:0000256" key="1">
    <source>
        <dbReference type="ARBA" id="ARBA00022737"/>
    </source>
</evidence>
<dbReference type="GO" id="GO:0009279">
    <property type="term" value="C:cell outer membrane"/>
    <property type="evidence" value="ECO:0007669"/>
    <property type="project" value="TreeGrafter"/>
</dbReference>
<dbReference type="Pfam" id="PF13181">
    <property type="entry name" value="TPR_8"/>
    <property type="match status" value="2"/>
</dbReference>
<evidence type="ECO:0000256" key="4">
    <source>
        <dbReference type="SAM" id="SignalP"/>
    </source>
</evidence>
<name>A0A931EC52_9FLAO</name>
<dbReference type="RefSeq" id="WP_194739627.1">
    <property type="nucleotide sequence ID" value="NZ_JADKYY010000009.1"/>
</dbReference>
<keyword evidence="1" id="KW-0677">Repeat</keyword>
<keyword evidence="4" id="KW-0732">Signal</keyword>